<name>A0A0N8S2M3_9PSED</name>
<keyword evidence="1" id="KW-0812">Transmembrane</keyword>
<dbReference type="InterPro" id="IPR009883">
    <property type="entry name" value="YgfX"/>
</dbReference>
<keyword evidence="3" id="KW-1185">Reference proteome</keyword>
<evidence type="ECO:0000256" key="1">
    <source>
        <dbReference type="SAM" id="Phobius"/>
    </source>
</evidence>
<reference evidence="2 3" key="1">
    <citation type="submission" date="2015-09" db="EMBL/GenBank/DDBJ databases">
        <title>Genome announcement of multiple Pseudomonas syringae strains.</title>
        <authorList>
            <person name="Thakur S."/>
            <person name="Wang P.W."/>
            <person name="Gong Y."/>
            <person name="Weir B.S."/>
            <person name="Guttman D.S."/>
        </authorList>
    </citation>
    <scope>NUCLEOTIDE SEQUENCE [LARGE SCALE GENOMIC DNA]</scope>
    <source>
        <strain evidence="2 3">ICMP6289</strain>
    </source>
</reference>
<evidence type="ECO:0000313" key="2">
    <source>
        <dbReference type="EMBL" id="KPX85191.1"/>
    </source>
</evidence>
<proteinExistence type="predicted"/>
<dbReference type="RefSeq" id="WP_054991749.1">
    <property type="nucleotide sequence ID" value="NZ_LJQT01000333.1"/>
</dbReference>
<gene>
    <name evidence="2" type="ORF">ALO64_02430</name>
</gene>
<evidence type="ECO:0000313" key="3">
    <source>
        <dbReference type="Proteomes" id="UP000050455"/>
    </source>
</evidence>
<dbReference type="PATRIC" id="fig|86176.4.peg.2641"/>
<sequence length="156" mass="17697">MSSPSDRFECHWQASRLLLTAYLAVQLLALIALSWLNIASLALALALGVLFCLMHAAWTLPRSILLSHPAAFTALKRDRQGWQLWNQRDGWQPVQLCPDSLALPLVVILRFRPIIAGRPGRSIKSCCIPLDALTPDTHRRLRVRLKFSRRKWAVPE</sequence>
<dbReference type="Pfam" id="PF07254">
    <property type="entry name" value="Cpta_toxin"/>
    <property type="match status" value="1"/>
</dbReference>
<accession>A0A0N8S2M3</accession>
<comment type="caution">
    <text evidence="2">The sequence shown here is derived from an EMBL/GenBank/DDBJ whole genome shotgun (WGS) entry which is preliminary data.</text>
</comment>
<keyword evidence="1" id="KW-0472">Membrane</keyword>
<organism evidence="2 3">
    <name type="scientific">Pseudomonas meliae</name>
    <dbReference type="NCBI Taxonomy" id="86176"/>
    <lineage>
        <taxon>Bacteria</taxon>
        <taxon>Pseudomonadati</taxon>
        <taxon>Pseudomonadota</taxon>
        <taxon>Gammaproteobacteria</taxon>
        <taxon>Pseudomonadales</taxon>
        <taxon>Pseudomonadaceae</taxon>
        <taxon>Pseudomonas</taxon>
    </lineage>
</organism>
<keyword evidence="1" id="KW-1133">Transmembrane helix</keyword>
<evidence type="ECO:0008006" key="4">
    <source>
        <dbReference type="Google" id="ProtNLM"/>
    </source>
</evidence>
<dbReference type="Proteomes" id="UP000050455">
    <property type="component" value="Unassembled WGS sequence"/>
</dbReference>
<dbReference type="EMBL" id="LJQT01000333">
    <property type="protein sequence ID" value="KPX85191.1"/>
    <property type="molecule type" value="Genomic_DNA"/>
</dbReference>
<protein>
    <recommendedName>
        <fullName evidence="4">Toxin CptA</fullName>
    </recommendedName>
</protein>
<feature type="transmembrane region" description="Helical" evidence="1">
    <location>
        <begin position="17"/>
        <end position="36"/>
    </location>
</feature>
<feature type="transmembrane region" description="Helical" evidence="1">
    <location>
        <begin position="42"/>
        <end position="60"/>
    </location>
</feature>
<dbReference type="AlphaFoldDB" id="A0A0N8S2M3"/>